<accession>A0A0G1YGM3</accession>
<evidence type="ECO:0000313" key="9">
    <source>
        <dbReference type="Proteomes" id="UP000033870"/>
    </source>
</evidence>
<dbReference type="PROSITE" id="PS51352">
    <property type="entry name" value="THIOREDOXIN_2"/>
    <property type="match status" value="1"/>
</dbReference>
<dbReference type="EMBL" id="LCRX01000005">
    <property type="protein sequence ID" value="KKW42593.1"/>
    <property type="molecule type" value="Genomic_DNA"/>
</dbReference>
<organism evidence="8 9">
    <name type="scientific">Candidatus Magasanikbacteria bacterium GW2011_GWA2_56_11</name>
    <dbReference type="NCBI Taxonomy" id="1619044"/>
    <lineage>
        <taxon>Bacteria</taxon>
        <taxon>Candidatus Magasanikiibacteriota</taxon>
    </lineage>
</organism>
<dbReference type="InterPro" id="IPR012336">
    <property type="entry name" value="Thioredoxin-like_fold"/>
</dbReference>
<evidence type="ECO:0000259" key="7">
    <source>
        <dbReference type="PROSITE" id="PS51352"/>
    </source>
</evidence>
<evidence type="ECO:0000256" key="3">
    <source>
        <dbReference type="ARBA" id="ARBA00023002"/>
    </source>
</evidence>
<keyword evidence="4" id="KW-1015">Disulfide bond</keyword>
<evidence type="ECO:0000256" key="6">
    <source>
        <dbReference type="SAM" id="Phobius"/>
    </source>
</evidence>
<proteinExistence type="inferred from homology"/>
<evidence type="ECO:0000256" key="5">
    <source>
        <dbReference type="ARBA" id="ARBA00023284"/>
    </source>
</evidence>
<dbReference type="InterPro" id="IPR036249">
    <property type="entry name" value="Thioredoxin-like_sf"/>
</dbReference>
<dbReference type="SUPFAM" id="SSF52833">
    <property type="entry name" value="Thioredoxin-like"/>
    <property type="match status" value="1"/>
</dbReference>
<comment type="similarity">
    <text evidence="1">Belongs to the thioredoxin family. DsbA subfamily.</text>
</comment>
<dbReference type="InterPro" id="IPR013766">
    <property type="entry name" value="Thioredoxin_domain"/>
</dbReference>
<evidence type="ECO:0000256" key="1">
    <source>
        <dbReference type="ARBA" id="ARBA00005791"/>
    </source>
</evidence>
<evidence type="ECO:0000313" key="8">
    <source>
        <dbReference type="EMBL" id="KKW42593.1"/>
    </source>
</evidence>
<evidence type="ECO:0000256" key="4">
    <source>
        <dbReference type="ARBA" id="ARBA00023157"/>
    </source>
</evidence>
<keyword evidence="6" id="KW-0812">Transmembrane</keyword>
<dbReference type="AlphaFoldDB" id="A0A0G1YGM3"/>
<keyword evidence="6" id="KW-0472">Membrane</keyword>
<keyword evidence="3" id="KW-0560">Oxidoreductase</keyword>
<dbReference type="Pfam" id="PF13462">
    <property type="entry name" value="Thioredoxin_4"/>
    <property type="match status" value="1"/>
</dbReference>
<dbReference type="GO" id="GO:0016491">
    <property type="term" value="F:oxidoreductase activity"/>
    <property type="evidence" value="ECO:0007669"/>
    <property type="project" value="UniProtKB-KW"/>
</dbReference>
<dbReference type="PANTHER" id="PTHR13887">
    <property type="entry name" value="GLUTATHIONE S-TRANSFERASE KAPPA"/>
    <property type="match status" value="1"/>
</dbReference>
<keyword evidence="2" id="KW-0732">Signal</keyword>
<dbReference type="STRING" id="1619044.UY92_C0005G0015"/>
<dbReference type="Proteomes" id="UP000033870">
    <property type="component" value="Unassembled WGS sequence"/>
</dbReference>
<keyword evidence="5" id="KW-0676">Redox-active center</keyword>
<evidence type="ECO:0000256" key="2">
    <source>
        <dbReference type="ARBA" id="ARBA00022729"/>
    </source>
</evidence>
<comment type="caution">
    <text evidence="8">The sequence shown here is derived from an EMBL/GenBank/DDBJ whole genome shotgun (WGS) entry which is preliminary data.</text>
</comment>
<feature type="transmembrane region" description="Helical" evidence="6">
    <location>
        <begin position="17"/>
        <end position="42"/>
    </location>
</feature>
<sequence length="248" mass="27491">MSDNDQARLPRRHIAKIFIALAGTVFGLLVITFTSYFVSYLWQSKYGSAEDIARLNRELGGERFTLAADYPGPRPPADLKPYVRPGNPITGNPDGQVTILAFVDFECPFSQEGYPLFKAILDTYGPTARVVLKHLPLSTIHPDAAPAAEAAACAGEQDKFWDYADRLFTSKKLAREDLTAAAAELELDLNRFNRCLVSGKYRGDIEQDMRDAAELGVRGTPTYFINQRVIEGVVDRSTWDKAILSGLQ</sequence>
<feature type="domain" description="Thioredoxin" evidence="7">
    <location>
        <begin position="68"/>
        <end position="248"/>
    </location>
</feature>
<keyword evidence="6" id="KW-1133">Transmembrane helix</keyword>
<gene>
    <name evidence="8" type="ORF">UY92_C0005G0015</name>
</gene>
<dbReference type="Gene3D" id="3.40.30.10">
    <property type="entry name" value="Glutaredoxin"/>
    <property type="match status" value="1"/>
</dbReference>
<reference evidence="8 9" key="1">
    <citation type="journal article" date="2015" name="Nature">
        <title>rRNA introns, odd ribosomes, and small enigmatic genomes across a large radiation of phyla.</title>
        <authorList>
            <person name="Brown C.T."/>
            <person name="Hug L.A."/>
            <person name="Thomas B.C."/>
            <person name="Sharon I."/>
            <person name="Castelle C.J."/>
            <person name="Singh A."/>
            <person name="Wilkins M.J."/>
            <person name="Williams K.H."/>
            <person name="Banfield J.F."/>
        </authorList>
    </citation>
    <scope>NUCLEOTIDE SEQUENCE [LARGE SCALE GENOMIC DNA]</scope>
</reference>
<dbReference type="PANTHER" id="PTHR13887:SF14">
    <property type="entry name" value="DISULFIDE BOND FORMATION PROTEIN D"/>
    <property type="match status" value="1"/>
</dbReference>
<protein>
    <submittedName>
        <fullName evidence="8">DSBA oxidoreductase</fullName>
    </submittedName>
</protein>
<name>A0A0G1YGM3_9BACT</name>